<dbReference type="Proteomes" id="UP001500755">
    <property type="component" value="Unassembled WGS sequence"/>
</dbReference>
<feature type="compositionally biased region" description="Polar residues" evidence="1">
    <location>
        <begin position="283"/>
        <end position="297"/>
    </location>
</feature>
<accession>A0ABP5EXK6</accession>
<feature type="compositionally biased region" description="Basic and acidic residues" evidence="1">
    <location>
        <begin position="262"/>
        <end position="277"/>
    </location>
</feature>
<proteinExistence type="predicted"/>
<dbReference type="EMBL" id="BAAANO010000013">
    <property type="protein sequence ID" value="GAA2006311.1"/>
    <property type="molecule type" value="Genomic_DNA"/>
</dbReference>
<feature type="region of interest" description="Disordered" evidence="1">
    <location>
        <begin position="224"/>
        <end position="297"/>
    </location>
</feature>
<gene>
    <name evidence="2" type="ORF">GCM10009755_15410</name>
</gene>
<keyword evidence="3" id="KW-1185">Reference proteome</keyword>
<reference evidence="3" key="1">
    <citation type="journal article" date="2019" name="Int. J. Syst. Evol. Microbiol.">
        <title>The Global Catalogue of Microorganisms (GCM) 10K type strain sequencing project: providing services to taxonomists for standard genome sequencing and annotation.</title>
        <authorList>
            <consortium name="The Broad Institute Genomics Platform"/>
            <consortium name="The Broad Institute Genome Sequencing Center for Infectious Disease"/>
            <person name="Wu L."/>
            <person name="Ma J."/>
        </authorList>
    </citation>
    <scope>NUCLEOTIDE SEQUENCE [LARGE SCALE GENOMIC DNA]</scope>
    <source>
        <strain evidence="3">JCM 14546</strain>
    </source>
</reference>
<sequence length="297" mass="31840">MPTFHDPLADAAEASEALRGLAHASRVFDDPADTYQVFGELAAGVRSLRQVLDQLANAHLSHQGRAFDDNGDHTAGAADALAAADELHLAGTLLDQAEDRLSAAHSASGRIAWHREPAIESTVEPDAQRRWLSVVFLQGDQADQVLDLIDREGTDAAIEHLFQWDFGDETIDAALENGYAYDTPPTGALDRTITEGDYTLTYNHDLGHVRLLCAYTPPPELSGAAAGPVATGPVSARETISGVGSAAPHPRLTPQSHRSAGRRRETGQPQQYDERDWFAAPTHSVNSGQQSGRGLSL</sequence>
<evidence type="ECO:0000313" key="3">
    <source>
        <dbReference type="Proteomes" id="UP001500755"/>
    </source>
</evidence>
<protein>
    <submittedName>
        <fullName evidence="2">Uncharacterized protein</fullName>
    </submittedName>
</protein>
<evidence type="ECO:0000256" key="1">
    <source>
        <dbReference type="SAM" id="MobiDB-lite"/>
    </source>
</evidence>
<comment type="caution">
    <text evidence="2">The sequence shown here is derived from an EMBL/GenBank/DDBJ whole genome shotgun (WGS) entry which is preliminary data.</text>
</comment>
<feature type="compositionally biased region" description="Low complexity" evidence="1">
    <location>
        <begin position="224"/>
        <end position="236"/>
    </location>
</feature>
<evidence type="ECO:0000313" key="2">
    <source>
        <dbReference type="EMBL" id="GAA2006311.1"/>
    </source>
</evidence>
<organism evidence="2 3">
    <name type="scientific">Brevibacterium samyangense</name>
    <dbReference type="NCBI Taxonomy" id="366888"/>
    <lineage>
        <taxon>Bacteria</taxon>
        <taxon>Bacillati</taxon>
        <taxon>Actinomycetota</taxon>
        <taxon>Actinomycetes</taxon>
        <taxon>Micrococcales</taxon>
        <taxon>Brevibacteriaceae</taxon>
        <taxon>Brevibacterium</taxon>
    </lineage>
</organism>
<name>A0ABP5EXK6_9MICO</name>
<dbReference type="RefSeq" id="WP_344308483.1">
    <property type="nucleotide sequence ID" value="NZ_BAAANO010000013.1"/>
</dbReference>